<dbReference type="InterPro" id="IPR050176">
    <property type="entry name" value="LTTR"/>
</dbReference>
<comment type="similarity">
    <text evidence="1">Belongs to the LysR transcriptional regulatory family.</text>
</comment>
<dbReference type="Gene3D" id="1.10.10.10">
    <property type="entry name" value="Winged helix-like DNA-binding domain superfamily/Winged helix DNA-binding domain"/>
    <property type="match status" value="1"/>
</dbReference>
<keyword evidence="4" id="KW-0804">Transcription</keyword>
<keyword evidence="2" id="KW-0805">Transcription regulation</keyword>
<protein>
    <submittedName>
        <fullName evidence="6">Transcriptional regulator</fullName>
    </submittedName>
</protein>
<keyword evidence="7" id="KW-1185">Reference proteome</keyword>
<organism evidence="6 7">
    <name type="scientific">Jannaschia pagri</name>
    <dbReference type="NCBI Taxonomy" id="2829797"/>
    <lineage>
        <taxon>Bacteria</taxon>
        <taxon>Pseudomonadati</taxon>
        <taxon>Pseudomonadota</taxon>
        <taxon>Alphaproteobacteria</taxon>
        <taxon>Rhodobacterales</taxon>
        <taxon>Roseobacteraceae</taxon>
        <taxon>Jannaschia</taxon>
    </lineage>
</organism>
<evidence type="ECO:0000313" key="7">
    <source>
        <dbReference type="Proteomes" id="UP000786693"/>
    </source>
</evidence>
<dbReference type="PROSITE" id="PS50931">
    <property type="entry name" value="HTH_LYSR"/>
    <property type="match status" value="1"/>
</dbReference>
<evidence type="ECO:0000256" key="2">
    <source>
        <dbReference type="ARBA" id="ARBA00023015"/>
    </source>
</evidence>
<dbReference type="PANTHER" id="PTHR30579">
    <property type="entry name" value="TRANSCRIPTIONAL REGULATOR"/>
    <property type="match status" value="1"/>
</dbReference>
<dbReference type="Gene3D" id="3.40.190.10">
    <property type="entry name" value="Periplasmic binding protein-like II"/>
    <property type="match status" value="1"/>
</dbReference>
<comment type="caution">
    <text evidence="6">The sequence shown here is derived from an EMBL/GenBank/DDBJ whole genome shotgun (WGS) entry which is preliminary data.</text>
</comment>
<dbReference type="SUPFAM" id="SSF46785">
    <property type="entry name" value="Winged helix' DNA-binding domain"/>
    <property type="match status" value="1"/>
</dbReference>
<evidence type="ECO:0000313" key="6">
    <source>
        <dbReference type="EMBL" id="GIT94950.1"/>
    </source>
</evidence>
<proteinExistence type="inferred from homology"/>
<sequence>MSISDTFAMDITLIRTFLAVSDTGSFVAASARLFVTQSAVSLRIQRLEDSLGQTLFTRSKAGVAMTPAGTAFERYAISLLKLWEEARQQVALPEGYARSLSIGAQYSLWPRLGFGWFDRLRAAAPDLALRGEIGMPDRLTRFLIEGVIQASLTYMPQTRPGLTVTPVMEDELILVSSFVAADPAAVAEAYVFMDWGPEFTQAHATGLPELTRGGITLGLGALAVEYVLGRRAAAYLPARSVQSFLDQGKLYLVPDAPRFAYPIWLVIRDDMDADLANLARTTLSDVAGRTEAAQGVVMEALAELSAFEGVPLLGDLPE</sequence>
<dbReference type="InterPro" id="IPR005119">
    <property type="entry name" value="LysR_subst-bd"/>
</dbReference>
<feature type="domain" description="HTH lysR-type" evidence="5">
    <location>
        <begin position="9"/>
        <end position="66"/>
    </location>
</feature>
<dbReference type="Proteomes" id="UP000786693">
    <property type="component" value="Unassembled WGS sequence"/>
</dbReference>
<evidence type="ECO:0000259" key="5">
    <source>
        <dbReference type="PROSITE" id="PS50931"/>
    </source>
</evidence>
<dbReference type="Pfam" id="PF03466">
    <property type="entry name" value="LysR_substrate"/>
    <property type="match status" value="1"/>
</dbReference>
<dbReference type="SUPFAM" id="SSF53850">
    <property type="entry name" value="Periplasmic binding protein-like II"/>
    <property type="match status" value="1"/>
</dbReference>
<name>A0ABQ4NL37_9RHOB</name>
<evidence type="ECO:0000256" key="4">
    <source>
        <dbReference type="ARBA" id="ARBA00023163"/>
    </source>
</evidence>
<dbReference type="InterPro" id="IPR000847">
    <property type="entry name" value="LysR_HTH_N"/>
</dbReference>
<dbReference type="PANTHER" id="PTHR30579:SF8">
    <property type="entry name" value="HTH-TYPE TRANSCRIPTIONAL REGULATOR HDFR"/>
    <property type="match status" value="1"/>
</dbReference>
<evidence type="ECO:0000256" key="1">
    <source>
        <dbReference type="ARBA" id="ARBA00009437"/>
    </source>
</evidence>
<evidence type="ECO:0000256" key="3">
    <source>
        <dbReference type="ARBA" id="ARBA00023125"/>
    </source>
</evidence>
<dbReference type="InterPro" id="IPR036388">
    <property type="entry name" value="WH-like_DNA-bd_sf"/>
</dbReference>
<reference evidence="6 7" key="1">
    <citation type="submission" date="2021-05" db="EMBL/GenBank/DDBJ databases">
        <title>Bacteria Genome sequencing.</title>
        <authorList>
            <person name="Takabe Y."/>
            <person name="Nakajima Y."/>
            <person name="Suzuki S."/>
            <person name="Shiozaki T."/>
        </authorList>
    </citation>
    <scope>NUCLEOTIDE SEQUENCE [LARGE SCALE GENOMIC DNA]</scope>
    <source>
        <strain evidence="6 7">AI_62</strain>
    </source>
</reference>
<dbReference type="EMBL" id="BPFH01000002">
    <property type="protein sequence ID" value="GIT94950.1"/>
    <property type="molecule type" value="Genomic_DNA"/>
</dbReference>
<keyword evidence="3" id="KW-0238">DNA-binding</keyword>
<accession>A0ABQ4NL37</accession>
<dbReference type="PRINTS" id="PR00039">
    <property type="entry name" value="HTHLYSR"/>
</dbReference>
<gene>
    <name evidence="6" type="ORF">JANAI62_15730</name>
</gene>
<dbReference type="Pfam" id="PF00126">
    <property type="entry name" value="HTH_1"/>
    <property type="match status" value="1"/>
</dbReference>
<dbReference type="InterPro" id="IPR036390">
    <property type="entry name" value="WH_DNA-bd_sf"/>
</dbReference>